<gene>
    <name evidence="1" type="ORF">METZ01_LOCUS483435</name>
</gene>
<dbReference type="Gene3D" id="3.40.50.300">
    <property type="entry name" value="P-loop containing nucleotide triphosphate hydrolases"/>
    <property type="match status" value="1"/>
</dbReference>
<dbReference type="AlphaFoldDB" id="A0A383CEJ0"/>
<sequence>MGGSEESSIPTIILSTDIPPPESVDIEGLLGPFIPPQPALVLLSGESSAGKTVLSYNLAYHLASGEEFAGLLPRSAFRVLYCDLENPTGVHRTLVDTIGRSENLGFCRRFPKDLTSPKGRDEFLGLCKSFNPDVILLDPLSVAFPVDDEDSNSEANDQMWNIKKIAMELHCVVVVLWNMGQGNVKDKFKARGA</sequence>
<evidence type="ECO:0000313" key="1">
    <source>
        <dbReference type="EMBL" id="SVE30581.1"/>
    </source>
</evidence>
<feature type="non-terminal residue" evidence="1">
    <location>
        <position position="193"/>
    </location>
</feature>
<protein>
    <submittedName>
        <fullName evidence="1">Uncharacterized protein</fullName>
    </submittedName>
</protein>
<dbReference type="SUPFAM" id="SSF52540">
    <property type="entry name" value="P-loop containing nucleoside triphosphate hydrolases"/>
    <property type="match status" value="1"/>
</dbReference>
<organism evidence="1">
    <name type="scientific">marine metagenome</name>
    <dbReference type="NCBI Taxonomy" id="408172"/>
    <lineage>
        <taxon>unclassified sequences</taxon>
        <taxon>metagenomes</taxon>
        <taxon>ecological metagenomes</taxon>
    </lineage>
</organism>
<reference evidence="1" key="1">
    <citation type="submission" date="2018-05" db="EMBL/GenBank/DDBJ databases">
        <authorList>
            <person name="Lanie J.A."/>
            <person name="Ng W.-L."/>
            <person name="Kazmierczak K.M."/>
            <person name="Andrzejewski T.M."/>
            <person name="Davidsen T.M."/>
            <person name="Wayne K.J."/>
            <person name="Tettelin H."/>
            <person name="Glass J.I."/>
            <person name="Rusch D."/>
            <person name="Podicherti R."/>
            <person name="Tsui H.-C.T."/>
            <person name="Winkler M.E."/>
        </authorList>
    </citation>
    <scope>NUCLEOTIDE SEQUENCE</scope>
</reference>
<dbReference type="InterPro" id="IPR027417">
    <property type="entry name" value="P-loop_NTPase"/>
</dbReference>
<name>A0A383CEJ0_9ZZZZ</name>
<dbReference type="Pfam" id="PF13481">
    <property type="entry name" value="AAA_25"/>
    <property type="match status" value="1"/>
</dbReference>
<accession>A0A383CEJ0</accession>
<dbReference type="EMBL" id="UINC01208171">
    <property type="protein sequence ID" value="SVE30581.1"/>
    <property type="molecule type" value="Genomic_DNA"/>
</dbReference>
<proteinExistence type="predicted"/>